<dbReference type="PANTHER" id="PTHR37017:SF11">
    <property type="entry name" value="ESTERASE_LIPASE_THIOESTERASE DOMAIN-CONTAINING PROTEIN"/>
    <property type="match status" value="1"/>
</dbReference>
<dbReference type="Pfam" id="PF12697">
    <property type="entry name" value="Abhydrolase_6"/>
    <property type="match status" value="1"/>
</dbReference>
<evidence type="ECO:0000313" key="3">
    <source>
        <dbReference type="Proteomes" id="UP001239445"/>
    </source>
</evidence>
<dbReference type="GO" id="GO:0016787">
    <property type="term" value="F:hydrolase activity"/>
    <property type="evidence" value="ECO:0007669"/>
    <property type="project" value="UniProtKB-KW"/>
</dbReference>
<organism evidence="2 3">
    <name type="scientific">Echria macrotheca</name>
    <dbReference type="NCBI Taxonomy" id="438768"/>
    <lineage>
        <taxon>Eukaryota</taxon>
        <taxon>Fungi</taxon>
        <taxon>Dikarya</taxon>
        <taxon>Ascomycota</taxon>
        <taxon>Pezizomycotina</taxon>
        <taxon>Sordariomycetes</taxon>
        <taxon>Sordariomycetidae</taxon>
        <taxon>Sordariales</taxon>
        <taxon>Schizotheciaceae</taxon>
        <taxon>Echria</taxon>
    </lineage>
</organism>
<dbReference type="Proteomes" id="UP001239445">
    <property type="component" value="Unassembled WGS sequence"/>
</dbReference>
<evidence type="ECO:0000313" key="2">
    <source>
        <dbReference type="EMBL" id="KAK1755408.1"/>
    </source>
</evidence>
<sequence length="245" mass="27277">MTPTKPTILFIHGAWHQPWMYDPFLNELRSQGHEVIAPELRCNDYKTYADPAAADITFFSGLAEKLAEEGKEIVCAMHSYGGAVGTEAMHGLGVEQRRAKGLQGGVTRLVYICGFMVMKGYTLDAAAPDVFQYQGEFKTFKEGQDVGDFFYCDLPKEEQKRLVDAFVPHPKSCSFRVPQVAAYEEIPSTFIYGTMDKAFPYKDQQALVGALTAEGIKIDTFTLESSHSPTMSMPKKTAELVLQYA</sequence>
<keyword evidence="3" id="KW-1185">Reference proteome</keyword>
<comment type="caution">
    <text evidence="2">The sequence shown here is derived from an EMBL/GenBank/DDBJ whole genome shotgun (WGS) entry which is preliminary data.</text>
</comment>
<dbReference type="Gene3D" id="3.40.50.1820">
    <property type="entry name" value="alpha/beta hydrolase"/>
    <property type="match status" value="1"/>
</dbReference>
<dbReference type="InterPro" id="IPR052897">
    <property type="entry name" value="Sec-Metab_Biosynth_Hydrolase"/>
</dbReference>
<dbReference type="InterPro" id="IPR029058">
    <property type="entry name" value="AB_hydrolase_fold"/>
</dbReference>
<dbReference type="AlphaFoldDB" id="A0AAJ0BBT6"/>
<keyword evidence="2" id="KW-0378">Hydrolase</keyword>
<accession>A0AAJ0BBT6</accession>
<dbReference type="PANTHER" id="PTHR37017">
    <property type="entry name" value="AB HYDROLASE-1 DOMAIN-CONTAINING PROTEIN-RELATED"/>
    <property type="match status" value="1"/>
</dbReference>
<protein>
    <submittedName>
        <fullName evidence="2">Alpha/Beta hydrolase protein</fullName>
    </submittedName>
</protein>
<name>A0AAJ0BBT6_9PEZI</name>
<feature type="domain" description="AB hydrolase-1" evidence="1">
    <location>
        <begin position="8"/>
        <end position="239"/>
    </location>
</feature>
<dbReference type="InterPro" id="IPR000073">
    <property type="entry name" value="AB_hydrolase_1"/>
</dbReference>
<dbReference type="SUPFAM" id="SSF53474">
    <property type="entry name" value="alpha/beta-Hydrolases"/>
    <property type="match status" value="1"/>
</dbReference>
<reference evidence="2" key="1">
    <citation type="submission" date="2023-06" db="EMBL/GenBank/DDBJ databases">
        <title>Genome-scale phylogeny and comparative genomics of the fungal order Sordariales.</title>
        <authorList>
            <consortium name="Lawrence Berkeley National Laboratory"/>
            <person name="Hensen N."/>
            <person name="Bonometti L."/>
            <person name="Westerberg I."/>
            <person name="Brannstrom I.O."/>
            <person name="Guillou S."/>
            <person name="Cros-Aarteil S."/>
            <person name="Calhoun S."/>
            <person name="Haridas S."/>
            <person name="Kuo A."/>
            <person name="Mondo S."/>
            <person name="Pangilinan J."/>
            <person name="Riley R."/>
            <person name="Labutti K."/>
            <person name="Andreopoulos B."/>
            <person name="Lipzen A."/>
            <person name="Chen C."/>
            <person name="Yanf M."/>
            <person name="Daum C."/>
            <person name="Ng V."/>
            <person name="Clum A."/>
            <person name="Steindorff A."/>
            <person name="Ohm R."/>
            <person name="Martin F."/>
            <person name="Silar P."/>
            <person name="Natvig D."/>
            <person name="Lalanne C."/>
            <person name="Gautier V."/>
            <person name="Ament-Velasquez S.L."/>
            <person name="Kruys A."/>
            <person name="Hutchinson M.I."/>
            <person name="Powell A.J."/>
            <person name="Barry K."/>
            <person name="Miller A.N."/>
            <person name="Grigoriev I.V."/>
            <person name="Debuchy R."/>
            <person name="Gladieux P."/>
            <person name="Thoren M.H."/>
            <person name="Johannesson H."/>
        </authorList>
    </citation>
    <scope>NUCLEOTIDE SEQUENCE</scope>
    <source>
        <strain evidence="2">PSN4</strain>
    </source>
</reference>
<proteinExistence type="predicted"/>
<evidence type="ECO:0000259" key="1">
    <source>
        <dbReference type="Pfam" id="PF12697"/>
    </source>
</evidence>
<gene>
    <name evidence="2" type="ORF">QBC47DRAFT_413175</name>
</gene>
<dbReference type="EMBL" id="MU839833">
    <property type="protein sequence ID" value="KAK1755408.1"/>
    <property type="molecule type" value="Genomic_DNA"/>
</dbReference>